<dbReference type="AlphaFoldDB" id="A0A2W4TV20"/>
<accession>A0A2W4TV20</accession>
<name>A0A2W4TV20_9GAMM</name>
<dbReference type="EMBL" id="QJPH01000101">
    <property type="protein sequence ID" value="PZN85947.1"/>
    <property type="molecule type" value="Genomic_DNA"/>
</dbReference>
<dbReference type="Proteomes" id="UP000249396">
    <property type="component" value="Unassembled WGS sequence"/>
</dbReference>
<organism evidence="1 2">
    <name type="scientific">Candidatus Methylumidiphilus alinenensis</name>
    <dbReference type="NCBI Taxonomy" id="2202197"/>
    <lineage>
        <taxon>Bacteria</taxon>
        <taxon>Pseudomonadati</taxon>
        <taxon>Pseudomonadota</taxon>
        <taxon>Gammaproteobacteria</taxon>
        <taxon>Methylococcales</taxon>
        <taxon>Candidatus Methylumidiphilus</taxon>
    </lineage>
</organism>
<protein>
    <submittedName>
        <fullName evidence="1">Uncharacterized protein</fullName>
    </submittedName>
</protein>
<feature type="non-terminal residue" evidence="1">
    <location>
        <position position="320"/>
    </location>
</feature>
<comment type="caution">
    <text evidence="1">The sequence shown here is derived from an EMBL/GenBank/DDBJ whole genome shotgun (WGS) entry which is preliminary data.</text>
</comment>
<proteinExistence type="predicted"/>
<gene>
    <name evidence="1" type="ORF">DM484_01180</name>
</gene>
<evidence type="ECO:0000313" key="1">
    <source>
        <dbReference type="EMBL" id="PZN85947.1"/>
    </source>
</evidence>
<sequence>MLFLGKNDGNRSAPHPTALSYESKGYIGINEMIREHFYIIANSIKPYAFETAKVLALPAGCKFKARFTRKWIQQDILSYTSQMIGKTGIYILRDWKKDILIPIRNIIIEKVTSLGDIVIINYMVGDYIDYSGTKEGRAKQLDTFNSSFFDDIDELKPTRGVETAMSPLVFTSNSDIQIKNFSAFETSKDSAISEKWLNTIYNLENIELFQGMSFVLPMIYSKSNDLIIADKKNKITLYPNKDYIIEILHYIIYNEESSSVSDRHKSTCNGYMPYGPYVISLISPIKGISLSPKELTATGRYDGIKSFISIDANVTGICQL</sequence>
<evidence type="ECO:0000313" key="2">
    <source>
        <dbReference type="Proteomes" id="UP000249396"/>
    </source>
</evidence>
<reference evidence="1 2" key="1">
    <citation type="journal article" date="2018" name="Aquat. Microb. Ecol.">
        <title>Gammaproteobacterial methanotrophs dominate.</title>
        <authorList>
            <person name="Rissanen A.J."/>
            <person name="Saarenheimo J."/>
            <person name="Tiirola M."/>
            <person name="Peura S."/>
            <person name="Aalto S.L."/>
            <person name="Karvinen A."/>
            <person name="Nykanen H."/>
        </authorList>
    </citation>
    <scope>NUCLEOTIDE SEQUENCE [LARGE SCALE GENOMIC DNA]</scope>
    <source>
        <strain evidence="1">AMbin10</strain>
    </source>
</reference>